<dbReference type="PANTHER" id="PTHR15090">
    <property type="entry name" value="SEQUESTOSOME 1-RELATED"/>
    <property type="match status" value="1"/>
</dbReference>
<evidence type="ECO:0000256" key="1">
    <source>
        <dbReference type="ARBA" id="ARBA00022723"/>
    </source>
</evidence>
<protein>
    <recommendedName>
        <fullName evidence="6">ZZ-type domain-containing protein</fullName>
    </recommendedName>
</protein>
<feature type="region of interest" description="Disordered" evidence="5">
    <location>
        <begin position="610"/>
        <end position="630"/>
    </location>
</feature>
<evidence type="ECO:0000256" key="2">
    <source>
        <dbReference type="ARBA" id="ARBA00022771"/>
    </source>
</evidence>
<comment type="caution">
    <text evidence="7">The sequence shown here is derived from an EMBL/GenBank/DDBJ whole genome shotgun (WGS) entry which is preliminary data.</text>
</comment>
<evidence type="ECO:0000256" key="5">
    <source>
        <dbReference type="SAM" id="MobiDB-lite"/>
    </source>
</evidence>
<feature type="region of interest" description="Disordered" evidence="5">
    <location>
        <begin position="355"/>
        <end position="379"/>
    </location>
</feature>
<keyword evidence="2 4" id="KW-0863">Zinc-finger</keyword>
<evidence type="ECO:0000259" key="6">
    <source>
        <dbReference type="PROSITE" id="PS50135"/>
    </source>
</evidence>
<dbReference type="PANTHER" id="PTHR15090:SF8">
    <property type="entry name" value="ZZ-TYPE ZINC FINGER-CONTAINING PROTEIN"/>
    <property type="match status" value="1"/>
</dbReference>
<dbReference type="InterPro" id="IPR052260">
    <property type="entry name" value="Autophagy_Rcpt_SigReg"/>
</dbReference>
<dbReference type="Pfam" id="PF06985">
    <property type="entry name" value="HET"/>
    <property type="match status" value="1"/>
</dbReference>
<keyword evidence="3" id="KW-0862">Zinc</keyword>
<name>A0AAD9SAZ0_PHOAM</name>
<keyword evidence="1" id="KW-0479">Metal-binding</keyword>
<dbReference type="Pfam" id="PF00569">
    <property type="entry name" value="ZZ"/>
    <property type="match status" value="2"/>
</dbReference>
<dbReference type="AlphaFoldDB" id="A0AAD9SAZ0"/>
<dbReference type="Proteomes" id="UP001265746">
    <property type="component" value="Unassembled WGS sequence"/>
</dbReference>
<accession>A0AAD9SAZ0</accession>
<feature type="domain" description="ZZ-type" evidence="6">
    <location>
        <begin position="178"/>
        <end position="232"/>
    </location>
</feature>
<dbReference type="InterPro" id="IPR010730">
    <property type="entry name" value="HET"/>
</dbReference>
<keyword evidence="8" id="KW-1185">Reference proteome</keyword>
<evidence type="ECO:0000313" key="8">
    <source>
        <dbReference type="Proteomes" id="UP001265746"/>
    </source>
</evidence>
<dbReference type="InterPro" id="IPR000433">
    <property type="entry name" value="Znf_ZZ"/>
</dbReference>
<dbReference type="Gene3D" id="3.30.60.90">
    <property type="match status" value="6"/>
</dbReference>
<dbReference type="SMART" id="SM00291">
    <property type="entry name" value="ZnF_ZZ"/>
    <property type="match status" value="6"/>
</dbReference>
<dbReference type="GO" id="GO:0008270">
    <property type="term" value="F:zinc ion binding"/>
    <property type="evidence" value="ECO:0007669"/>
    <property type="project" value="UniProtKB-KW"/>
</dbReference>
<reference evidence="7" key="1">
    <citation type="submission" date="2023-06" db="EMBL/GenBank/DDBJ databases">
        <authorList>
            <person name="Noh H."/>
        </authorList>
    </citation>
    <scope>NUCLEOTIDE SEQUENCE</scope>
    <source>
        <strain evidence="7">DUCC20226</strain>
    </source>
</reference>
<dbReference type="PROSITE" id="PS50135">
    <property type="entry name" value="ZF_ZZ_2"/>
    <property type="match status" value="3"/>
</dbReference>
<feature type="domain" description="ZZ-type" evidence="6">
    <location>
        <begin position="13"/>
        <end position="68"/>
    </location>
</feature>
<dbReference type="EMBL" id="JAUJFL010000004">
    <property type="protein sequence ID" value="KAK2604137.1"/>
    <property type="molecule type" value="Genomic_DNA"/>
</dbReference>
<dbReference type="InterPro" id="IPR043145">
    <property type="entry name" value="Znf_ZZ_sf"/>
</dbReference>
<evidence type="ECO:0000313" key="7">
    <source>
        <dbReference type="EMBL" id="KAK2604137.1"/>
    </source>
</evidence>
<organism evidence="7 8">
    <name type="scientific">Phomopsis amygdali</name>
    <name type="common">Fusicoccum amygdali</name>
    <dbReference type="NCBI Taxonomy" id="1214568"/>
    <lineage>
        <taxon>Eukaryota</taxon>
        <taxon>Fungi</taxon>
        <taxon>Dikarya</taxon>
        <taxon>Ascomycota</taxon>
        <taxon>Pezizomycotina</taxon>
        <taxon>Sordariomycetes</taxon>
        <taxon>Sordariomycetidae</taxon>
        <taxon>Diaporthales</taxon>
        <taxon>Diaporthaceae</taxon>
        <taxon>Diaporthe</taxon>
    </lineage>
</organism>
<dbReference type="CDD" id="cd02249">
    <property type="entry name" value="ZZ"/>
    <property type="match status" value="1"/>
</dbReference>
<gene>
    <name evidence="7" type="ORF">N8I77_007092</name>
</gene>
<feature type="domain" description="ZZ-type" evidence="6">
    <location>
        <begin position="229"/>
        <end position="284"/>
    </location>
</feature>
<evidence type="ECO:0000256" key="4">
    <source>
        <dbReference type="PROSITE-ProRule" id="PRU00228"/>
    </source>
</evidence>
<dbReference type="SUPFAM" id="SSF57850">
    <property type="entry name" value="RING/U-box"/>
    <property type="match status" value="6"/>
</dbReference>
<proteinExistence type="predicted"/>
<sequence length="736" mass="81531">MAKQREIKMPQANRGVICNHCDSRIQVDEMHFHCGDCPDFDLCKRCYPSATTIHPADHSLALLVPRNSEGLGPQCDNCHSSILRVLHFCKTCPNFNICNTCFASASTFHPESHEFCTIGSPGESGYRCGHCNAIISKFMFVCGDCPSLSICKSCYPSAAEVHPAHSSWTPASLRDDKGRGLQCDSCNRAISGGDFHYCKLCQDFTACNDCFSASSFTHPKDHGFVTIRPPNLHCNHCSEELIAVLHHCETCQNYRLCEKCFQLSRTTWIHPVDHYFDKRVSRAVLYSNCRQCDSAVSDVFHRCETCVNYNLCEDCFPSAPNIHSADHSFARLGGPNQRTGHKYRDDFSNLLRGHDAATTRKQKRVEEGEDPDTDAESLSAPTAIMVKSDVALFFGNDGGSQGAFEQFSGAAGPPKELDVRGLKGISAHFVNGPDSYRSNCPSCTSVTAVLPSLHVALLDPEVLKAIGGKEELTHMTISWPARLPALMQATLDDCPFCAFILKKFFGGYQGDLFLYWPEGPWYAKPSRAPQQRDALLDRCKKLLAQWGDQIIKFYIEPRCTTPGISPPDFDTLRILPCAESKEQAEALKKISAFGRARPHIDVPVYAEHGSPAARHISPRPPNPNPASETGFNQIRSWLADCEENHGETCKGRTPSALPTRLIDVSGPDSSLLHLKESHAGERGRYTALSYCWGGPQEFRTTKEDLAARIEGFQLKNLPQTLQDAVIVTRELGISYL</sequence>
<evidence type="ECO:0000256" key="3">
    <source>
        <dbReference type="ARBA" id="ARBA00022833"/>
    </source>
</evidence>